<dbReference type="AlphaFoldDB" id="C6DAR6"/>
<dbReference type="HOGENOM" id="CLU_1439815_0_0_6"/>
<gene>
    <name evidence="1" type="ordered locus">PC1_2873</name>
</gene>
<sequence length="188" mass="22288">MYKEIAFDPECMAEYEYYTLLKQSFGFEKGRYVIASKKEWTKEAFRAAKASGISPVKRRSVTNYLNKLQKEKKRNQILLPTYRKDIGAEYIENWSTWLNHQNEKHSFSLIISKKDGDNNITCEQINDEPRNWVVSPTYSISKNASEIVDAIKPILFLSDEMIIIDQYFRLANNEVLKKYLKRYKKYKI</sequence>
<dbReference type="STRING" id="561230.PC1_2873"/>
<accession>C6DAR6</accession>
<name>C6DAR6_PECCP</name>
<dbReference type="eggNOG" id="ENOG50337Z2">
    <property type="taxonomic scope" value="Bacteria"/>
</dbReference>
<dbReference type="OrthoDB" id="5918663at2"/>
<dbReference type="EMBL" id="CP001657">
    <property type="protein sequence ID" value="ACT13900.1"/>
    <property type="molecule type" value="Genomic_DNA"/>
</dbReference>
<reference evidence="1 2" key="1">
    <citation type="submission" date="2009-07" db="EMBL/GenBank/DDBJ databases">
        <title>Complete sequence of Pectobacterium carotovorum subsp. carotovorum PC1.</title>
        <authorList>
            <consortium name="US DOE Joint Genome Institute"/>
            <person name="Lucas S."/>
            <person name="Copeland A."/>
            <person name="Lapidus A."/>
            <person name="Glavina del Rio T."/>
            <person name="Tice H."/>
            <person name="Bruce D."/>
            <person name="Goodwin L."/>
            <person name="Pitluck S."/>
            <person name="Munk A.C."/>
            <person name="Brettin T."/>
            <person name="Detter J.C."/>
            <person name="Han C."/>
            <person name="Tapia R."/>
            <person name="Larimer F."/>
            <person name="Land M."/>
            <person name="Hauser L."/>
            <person name="Kyrpides N."/>
            <person name="Mikhailova N."/>
            <person name="Balakrishnan V."/>
            <person name="Glasner J."/>
            <person name="Perna N.T."/>
        </authorList>
    </citation>
    <scope>NUCLEOTIDE SEQUENCE [LARGE SCALE GENOMIC DNA]</scope>
    <source>
        <strain evidence="1 2">PC1</strain>
    </source>
</reference>
<proteinExistence type="predicted"/>
<dbReference type="Proteomes" id="UP000002736">
    <property type="component" value="Chromosome"/>
</dbReference>
<evidence type="ECO:0000313" key="2">
    <source>
        <dbReference type="Proteomes" id="UP000002736"/>
    </source>
</evidence>
<organism evidence="1 2">
    <name type="scientific">Pectobacterium carotovorum subsp. carotovorum (strain PC1)</name>
    <dbReference type="NCBI Taxonomy" id="561230"/>
    <lineage>
        <taxon>Bacteria</taxon>
        <taxon>Pseudomonadati</taxon>
        <taxon>Pseudomonadota</taxon>
        <taxon>Gammaproteobacteria</taxon>
        <taxon>Enterobacterales</taxon>
        <taxon>Pectobacteriaceae</taxon>
        <taxon>Pectobacterium</taxon>
    </lineage>
</organism>
<protein>
    <submittedName>
        <fullName evidence="1">Uncharacterized protein</fullName>
    </submittedName>
</protein>
<dbReference type="KEGG" id="pct:PC1_2873"/>
<evidence type="ECO:0000313" key="1">
    <source>
        <dbReference type="EMBL" id="ACT13900.1"/>
    </source>
</evidence>
<dbReference type="RefSeq" id="WP_015841060.1">
    <property type="nucleotide sequence ID" value="NC_012917.1"/>
</dbReference>